<keyword evidence="4" id="KW-1185">Reference proteome</keyword>
<evidence type="ECO:0000313" key="3">
    <source>
        <dbReference type="EMBL" id="GGB04324.1"/>
    </source>
</evidence>
<reference evidence="3" key="1">
    <citation type="journal article" date="2014" name="Int. J. Syst. Evol. Microbiol.">
        <title>Complete genome sequence of Corynebacterium casei LMG S-19264T (=DSM 44701T), isolated from a smear-ripened cheese.</title>
        <authorList>
            <consortium name="US DOE Joint Genome Institute (JGI-PGF)"/>
            <person name="Walter F."/>
            <person name="Albersmeier A."/>
            <person name="Kalinowski J."/>
            <person name="Ruckert C."/>
        </authorList>
    </citation>
    <scope>NUCLEOTIDE SEQUENCE</scope>
    <source>
        <strain evidence="3">CGMCC 1.15448</strain>
    </source>
</reference>
<dbReference type="AlphaFoldDB" id="A0A8J2UE93"/>
<dbReference type="EMBL" id="BMJC01000003">
    <property type="protein sequence ID" value="GGB04324.1"/>
    <property type="molecule type" value="Genomic_DNA"/>
</dbReference>
<name>A0A8J2UE93_9BACT</name>
<evidence type="ECO:0000256" key="1">
    <source>
        <dbReference type="SAM" id="Phobius"/>
    </source>
</evidence>
<evidence type="ECO:0000256" key="2">
    <source>
        <dbReference type="SAM" id="SignalP"/>
    </source>
</evidence>
<feature type="chain" id="PRO_5035259374" description="CcmD family protein" evidence="2">
    <location>
        <begin position="24"/>
        <end position="75"/>
    </location>
</feature>
<sequence>MYTKIRKLVLLFFCWVLTVPAMAQNDTTKVEMADGLRANGKIYVVVMVLVTILAGVLLYVVRLDRKIGKLEKESK</sequence>
<feature type="signal peptide" evidence="2">
    <location>
        <begin position="1"/>
        <end position="23"/>
    </location>
</feature>
<proteinExistence type="predicted"/>
<organism evidence="3 4">
    <name type="scientific">Puia dinghuensis</name>
    <dbReference type="NCBI Taxonomy" id="1792502"/>
    <lineage>
        <taxon>Bacteria</taxon>
        <taxon>Pseudomonadati</taxon>
        <taxon>Bacteroidota</taxon>
        <taxon>Chitinophagia</taxon>
        <taxon>Chitinophagales</taxon>
        <taxon>Chitinophagaceae</taxon>
        <taxon>Puia</taxon>
    </lineage>
</organism>
<evidence type="ECO:0000313" key="4">
    <source>
        <dbReference type="Proteomes" id="UP000607559"/>
    </source>
</evidence>
<feature type="transmembrane region" description="Helical" evidence="1">
    <location>
        <begin position="42"/>
        <end position="61"/>
    </location>
</feature>
<protein>
    <recommendedName>
        <fullName evidence="5">CcmD family protein</fullName>
    </recommendedName>
</protein>
<evidence type="ECO:0008006" key="5">
    <source>
        <dbReference type="Google" id="ProtNLM"/>
    </source>
</evidence>
<keyword evidence="2" id="KW-0732">Signal</keyword>
<keyword evidence="1" id="KW-1133">Transmembrane helix</keyword>
<dbReference type="Proteomes" id="UP000607559">
    <property type="component" value="Unassembled WGS sequence"/>
</dbReference>
<dbReference type="RefSeq" id="WP_229688920.1">
    <property type="nucleotide sequence ID" value="NZ_BMJC01000003.1"/>
</dbReference>
<keyword evidence="1" id="KW-0472">Membrane</keyword>
<gene>
    <name evidence="3" type="ORF">GCM10011511_29550</name>
</gene>
<keyword evidence="1" id="KW-0812">Transmembrane</keyword>
<accession>A0A8J2UE93</accession>
<reference evidence="3" key="2">
    <citation type="submission" date="2020-09" db="EMBL/GenBank/DDBJ databases">
        <authorList>
            <person name="Sun Q."/>
            <person name="Zhou Y."/>
        </authorList>
    </citation>
    <scope>NUCLEOTIDE SEQUENCE</scope>
    <source>
        <strain evidence="3">CGMCC 1.15448</strain>
    </source>
</reference>
<comment type="caution">
    <text evidence="3">The sequence shown here is derived from an EMBL/GenBank/DDBJ whole genome shotgun (WGS) entry which is preliminary data.</text>
</comment>
<dbReference type="Pfam" id="PF20077">
    <property type="entry name" value="CcmD_alt"/>
    <property type="match status" value="1"/>
</dbReference>